<evidence type="ECO:0000259" key="5">
    <source>
        <dbReference type="Pfam" id="PF25137"/>
    </source>
</evidence>
<organism evidence="6 7">
    <name type="scientific">Pseudoalteromonas byunsanensis</name>
    <dbReference type="NCBI Taxonomy" id="327939"/>
    <lineage>
        <taxon>Bacteria</taxon>
        <taxon>Pseudomonadati</taxon>
        <taxon>Pseudomonadota</taxon>
        <taxon>Gammaproteobacteria</taxon>
        <taxon>Alteromonadales</taxon>
        <taxon>Pseudoalteromonadaceae</taxon>
        <taxon>Pseudoalteromonas</taxon>
    </lineage>
</organism>
<feature type="domain" description="Fe-containing alcohol dehydrogenase-like C-terminal" evidence="5">
    <location>
        <begin position="189"/>
        <end position="370"/>
    </location>
</feature>
<keyword evidence="7" id="KW-1185">Reference proteome</keyword>
<dbReference type="Pfam" id="PF25137">
    <property type="entry name" value="ADH_Fe_C"/>
    <property type="match status" value="1"/>
</dbReference>
<gene>
    <name evidence="6" type="ORF">BIW53_10730</name>
</gene>
<dbReference type="GO" id="GO:0046872">
    <property type="term" value="F:metal ion binding"/>
    <property type="evidence" value="ECO:0007669"/>
    <property type="project" value="InterPro"/>
</dbReference>
<comment type="cofactor">
    <cofactor evidence="1">
        <name>Fe cation</name>
        <dbReference type="ChEBI" id="CHEBI:24875"/>
    </cofactor>
</comment>
<evidence type="ECO:0000256" key="3">
    <source>
        <dbReference type="ARBA" id="ARBA00023002"/>
    </source>
</evidence>
<dbReference type="Proteomes" id="UP000180253">
    <property type="component" value="Unassembled WGS sequence"/>
</dbReference>
<dbReference type="Gene3D" id="1.20.1090.10">
    <property type="entry name" value="Dehydroquinate synthase-like - alpha domain"/>
    <property type="match status" value="1"/>
</dbReference>
<dbReference type="STRING" id="327939.BIW53_10730"/>
<dbReference type="PANTHER" id="PTHR11496">
    <property type="entry name" value="ALCOHOL DEHYDROGENASE"/>
    <property type="match status" value="1"/>
</dbReference>
<dbReference type="InterPro" id="IPR056798">
    <property type="entry name" value="ADH_Fe_C"/>
</dbReference>
<keyword evidence="3" id="KW-0560">Oxidoreductase</keyword>
<comment type="similarity">
    <text evidence="2">Belongs to the iron-containing alcohol dehydrogenase family.</text>
</comment>
<evidence type="ECO:0000259" key="4">
    <source>
        <dbReference type="Pfam" id="PF00465"/>
    </source>
</evidence>
<name>A0A1S1N695_9GAMM</name>
<feature type="domain" description="Alcohol dehydrogenase iron-type/glycerol dehydrogenase GldA" evidence="4">
    <location>
        <begin position="8"/>
        <end position="175"/>
    </location>
</feature>
<dbReference type="SUPFAM" id="SSF56796">
    <property type="entry name" value="Dehydroquinate synthase-like"/>
    <property type="match status" value="1"/>
</dbReference>
<reference evidence="6 7" key="1">
    <citation type="submission" date="2016-10" db="EMBL/GenBank/DDBJ databases">
        <title>Pseudoalteromonas amylolytica sp. nov., isolated from the surface seawater.</title>
        <authorList>
            <person name="Wu Y.-H."/>
            <person name="Cheng H."/>
            <person name="Jin X.-B."/>
            <person name="Wang C.-S."/>
            <person name="Xu X.-W."/>
        </authorList>
    </citation>
    <scope>NUCLEOTIDE SEQUENCE [LARGE SCALE GENOMIC DNA]</scope>
    <source>
        <strain evidence="6 7">JCM 12483</strain>
    </source>
</reference>
<accession>A0A1S1N695</accession>
<proteinExistence type="inferred from homology"/>
<dbReference type="FunFam" id="3.40.50.1970:FF:000003">
    <property type="entry name" value="Alcohol dehydrogenase, iron-containing"/>
    <property type="match status" value="1"/>
</dbReference>
<evidence type="ECO:0000313" key="6">
    <source>
        <dbReference type="EMBL" id="OHU95192.1"/>
    </source>
</evidence>
<dbReference type="AlphaFoldDB" id="A0A1S1N695"/>
<dbReference type="InterPro" id="IPR001670">
    <property type="entry name" value="ADH_Fe/GldA"/>
</dbReference>
<dbReference type="PANTHER" id="PTHR11496:SF102">
    <property type="entry name" value="ALCOHOL DEHYDROGENASE 4"/>
    <property type="match status" value="1"/>
</dbReference>
<evidence type="ECO:0000313" key="7">
    <source>
        <dbReference type="Proteomes" id="UP000180253"/>
    </source>
</evidence>
<sequence length="371" mass="39987">MNYAFHLPTKIEFGSGSIKKLGKHVLEYGHSAVLVTGQSALSNGHVELVQQLLELESGRLEGHILVSADPDCTQVANIVAAIKSAKPDVIIALGGGSVIDAAKAAAALHQQPSVNDWVGKTLLESMRSIPLIAIPTTAGTGSEVTKGAIIYDEVRHFKSGIRGEQLYPKAALIDPDLIITMPQRVMQETLFDAFTHLFETYMTRRSTPLAKSLSLSGLTLLADLLKQPELSLSNPAHRDAVMQIALFGGINIGAVGSCLPHRLQQAMPPISSHKVSHGCGLSSVYRAWIEEVTPYVGELKTPILKLFERNSLADIIAFVQAKLDMPTSLSAVGYSEQHIAQMCRAISGDLSNDPIESVTEPLIERIYNNAL</sequence>
<dbReference type="EMBL" id="MNAN01000031">
    <property type="protein sequence ID" value="OHU95192.1"/>
    <property type="molecule type" value="Genomic_DNA"/>
</dbReference>
<dbReference type="Gene3D" id="3.40.50.1970">
    <property type="match status" value="1"/>
</dbReference>
<protein>
    <submittedName>
        <fullName evidence="6">Uncharacterized protein</fullName>
    </submittedName>
</protein>
<comment type="caution">
    <text evidence="6">The sequence shown here is derived from an EMBL/GenBank/DDBJ whole genome shotgun (WGS) entry which is preliminary data.</text>
</comment>
<dbReference type="RefSeq" id="WP_070991876.1">
    <property type="nucleotide sequence ID" value="NZ_CBCSHD010000002.1"/>
</dbReference>
<dbReference type="GO" id="GO:0004022">
    <property type="term" value="F:alcohol dehydrogenase (NAD+) activity"/>
    <property type="evidence" value="ECO:0007669"/>
    <property type="project" value="TreeGrafter"/>
</dbReference>
<dbReference type="Pfam" id="PF00465">
    <property type="entry name" value="Fe-ADH"/>
    <property type="match status" value="1"/>
</dbReference>
<evidence type="ECO:0000256" key="2">
    <source>
        <dbReference type="ARBA" id="ARBA00007358"/>
    </source>
</evidence>
<dbReference type="InterPro" id="IPR039697">
    <property type="entry name" value="Alcohol_dehydrogenase_Fe"/>
</dbReference>
<evidence type="ECO:0000256" key="1">
    <source>
        <dbReference type="ARBA" id="ARBA00001962"/>
    </source>
</evidence>